<dbReference type="Proteomes" id="UP000272025">
    <property type="component" value="Unassembled WGS sequence"/>
</dbReference>
<evidence type="ECO:0000256" key="4">
    <source>
        <dbReference type="ARBA" id="ARBA00023163"/>
    </source>
</evidence>
<dbReference type="OrthoDB" id="5778525at2759"/>
<feature type="region of interest" description="Disordered" evidence="6">
    <location>
        <begin position="69"/>
        <end position="95"/>
    </location>
</feature>
<dbReference type="Pfam" id="PF00010">
    <property type="entry name" value="HLH"/>
    <property type="match status" value="1"/>
</dbReference>
<dbReference type="InterPro" id="IPR036638">
    <property type="entry name" value="HLH_DNA-bd_sf"/>
</dbReference>
<feature type="region of interest" description="Disordered" evidence="6">
    <location>
        <begin position="107"/>
        <end position="150"/>
    </location>
</feature>
<dbReference type="Gene3D" id="4.10.280.10">
    <property type="entry name" value="Helix-loop-helix DNA-binding domain"/>
    <property type="match status" value="1"/>
</dbReference>
<dbReference type="GO" id="GO:0000981">
    <property type="term" value="F:DNA-binding transcription factor activity, RNA polymerase II-specific"/>
    <property type="evidence" value="ECO:0007669"/>
    <property type="project" value="TreeGrafter"/>
</dbReference>
<gene>
    <name evidence="8" type="ORF">SODALDRAFT_327581</name>
</gene>
<evidence type="ECO:0000256" key="1">
    <source>
        <dbReference type="ARBA" id="ARBA00004123"/>
    </source>
</evidence>
<dbReference type="InterPro" id="IPR052207">
    <property type="entry name" value="Max-like/E-box_TFs"/>
</dbReference>
<proteinExistence type="predicted"/>
<dbReference type="RefSeq" id="XP_028471189.1">
    <property type="nucleotide sequence ID" value="XM_028610470.1"/>
</dbReference>
<accession>A0A3N2Q9E4</accession>
<feature type="compositionally biased region" description="Basic and acidic residues" evidence="6">
    <location>
        <begin position="244"/>
        <end position="263"/>
    </location>
</feature>
<dbReference type="GO" id="GO:0046983">
    <property type="term" value="F:protein dimerization activity"/>
    <property type="evidence" value="ECO:0007669"/>
    <property type="project" value="InterPro"/>
</dbReference>
<dbReference type="CDD" id="cd11404">
    <property type="entry name" value="bHLHzip_Mlx_like"/>
    <property type="match status" value="1"/>
</dbReference>
<reference evidence="8 9" key="1">
    <citation type="journal article" date="2018" name="Mol. Ecol.">
        <title>The obligate alkalophilic soda-lake fungus Sodiomyces alkalinus has shifted to a protein diet.</title>
        <authorList>
            <person name="Grum-Grzhimaylo A.A."/>
            <person name="Falkoski D.L."/>
            <person name="van den Heuvel J."/>
            <person name="Valero-Jimenez C.A."/>
            <person name="Min B."/>
            <person name="Choi I.G."/>
            <person name="Lipzen A."/>
            <person name="Daum C.G."/>
            <person name="Aanen D.K."/>
            <person name="Tsang A."/>
            <person name="Henrissat B."/>
            <person name="Bilanenko E.N."/>
            <person name="de Vries R.P."/>
            <person name="van Kan J.A.L."/>
            <person name="Grigoriev I.V."/>
            <person name="Debets A.J.M."/>
        </authorList>
    </citation>
    <scope>NUCLEOTIDE SEQUENCE [LARGE SCALE GENOMIC DNA]</scope>
    <source>
        <strain evidence="8 9">F11</strain>
    </source>
</reference>
<evidence type="ECO:0000313" key="9">
    <source>
        <dbReference type="Proteomes" id="UP000272025"/>
    </source>
</evidence>
<evidence type="ECO:0000313" key="8">
    <source>
        <dbReference type="EMBL" id="ROT43383.1"/>
    </source>
</evidence>
<keyword evidence="4" id="KW-0804">Transcription</keyword>
<protein>
    <recommendedName>
        <fullName evidence="7">BHLH domain-containing protein</fullName>
    </recommendedName>
</protein>
<feature type="compositionally biased region" description="Acidic residues" evidence="6">
    <location>
        <begin position="280"/>
        <end position="293"/>
    </location>
</feature>
<dbReference type="GO" id="GO:0000978">
    <property type="term" value="F:RNA polymerase II cis-regulatory region sequence-specific DNA binding"/>
    <property type="evidence" value="ECO:0007669"/>
    <property type="project" value="TreeGrafter"/>
</dbReference>
<dbReference type="PANTHER" id="PTHR15741:SF27">
    <property type="entry name" value="TRANSCRIPTION FACTOR AP-4"/>
    <property type="match status" value="1"/>
</dbReference>
<dbReference type="PANTHER" id="PTHR15741">
    <property type="entry name" value="BASIC HELIX-LOOP-HELIX ZIP TRANSCRIPTION FACTOR"/>
    <property type="match status" value="1"/>
</dbReference>
<keyword evidence="3" id="KW-0238">DNA-binding</keyword>
<organism evidence="8 9">
    <name type="scientific">Sodiomyces alkalinus (strain CBS 110278 / VKM F-3762 / F11)</name>
    <name type="common">Alkaliphilic filamentous fungus</name>
    <dbReference type="NCBI Taxonomy" id="1314773"/>
    <lineage>
        <taxon>Eukaryota</taxon>
        <taxon>Fungi</taxon>
        <taxon>Dikarya</taxon>
        <taxon>Ascomycota</taxon>
        <taxon>Pezizomycotina</taxon>
        <taxon>Sordariomycetes</taxon>
        <taxon>Hypocreomycetidae</taxon>
        <taxon>Glomerellales</taxon>
        <taxon>Plectosphaerellaceae</taxon>
        <taxon>Sodiomyces</taxon>
    </lineage>
</organism>
<dbReference type="SMART" id="SM00353">
    <property type="entry name" value="HLH"/>
    <property type="match status" value="1"/>
</dbReference>
<evidence type="ECO:0000256" key="6">
    <source>
        <dbReference type="SAM" id="MobiDB-lite"/>
    </source>
</evidence>
<dbReference type="InterPro" id="IPR011598">
    <property type="entry name" value="bHLH_dom"/>
</dbReference>
<evidence type="ECO:0000259" key="7">
    <source>
        <dbReference type="PROSITE" id="PS50888"/>
    </source>
</evidence>
<dbReference type="GeneID" id="39578948"/>
<evidence type="ECO:0000256" key="2">
    <source>
        <dbReference type="ARBA" id="ARBA00023015"/>
    </source>
</evidence>
<dbReference type="GO" id="GO:0005634">
    <property type="term" value="C:nucleus"/>
    <property type="evidence" value="ECO:0007669"/>
    <property type="project" value="UniProtKB-SubCell"/>
</dbReference>
<keyword evidence="5" id="KW-0539">Nucleus</keyword>
<comment type="subcellular location">
    <subcellularLocation>
        <location evidence="1">Nucleus</location>
    </subcellularLocation>
</comment>
<dbReference type="SUPFAM" id="SSF47459">
    <property type="entry name" value="HLH, helix-loop-helix DNA-binding domain"/>
    <property type="match status" value="1"/>
</dbReference>
<evidence type="ECO:0000256" key="3">
    <source>
        <dbReference type="ARBA" id="ARBA00023125"/>
    </source>
</evidence>
<dbReference type="PROSITE" id="PS50888">
    <property type="entry name" value="BHLH"/>
    <property type="match status" value="1"/>
</dbReference>
<name>A0A3N2Q9E4_SODAK</name>
<dbReference type="EMBL" id="ML119051">
    <property type="protein sequence ID" value="ROT43383.1"/>
    <property type="molecule type" value="Genomic_DNA"/>
</dbReference>
<keyword evidence="9" id="KW-1185">Reference proteome</keyword>
<feature type="region of interest" description="Disordered" evidence="6">
    <location>
        <begin position="226"/>
        <end position="352"/>
    </location>
</feature>
<sequence>MISSFFDDLTSGHYNLPSFGEGLNHSDAWLQLPPQFMGTSTSLGQTSSFPFPSADLHHHDFLDMMSVGSGLMAPPPPPHASANAPPRSSTEPHPSAEVLAAASVLQNGASPRTPATPLLPSRDIPMGHSRQHQPMDSFRRPDHSNTYTSNSGFAQAQYVNAFPDLLYASAPVERQTTASSPQQSRPQVEIQWGSDLRFGSQSFMPESSRETLDAISKDQLRYIECLEPSQSATTTRLPTPNDEVSSHRAPQDRQAPEATRTEEVQEGPPRKRRKSRNTNDDADDEEDDEDEDMAGTMSKGSRKRKSKNEVATASESGAPSRRRKPGAAAKPPRENLTEAQKRENHIRSEQKRRTIIKEGFDDLCELVPGLKGGGFSKSTILTMAAEWLEDMLQGNEQLAAQLSALEGRQ</sequence>
<keyword evidence="2" id="KW-0805">Transcription regulation</keyword>
<dbReference type="AlphaFoldDB" id="A0A3N2Q9E4"/>
<feature type="compositionally biased region" description="Polar residues" evidence="6">
    <location>
        <begin position="228"/>
        <end position="238"/>
    </location>
</feature>
<feature type="domain" description="BHLH" evidence="7">
    <location>
        <begin position="340"/>
        <end position="391"/>
    </location>
</feature>
<feature type="compositionally biased region" description="Basic and acidic residues" evidence="6">
    <location>
        <begin position="331"/>
        <end position="352"/>
    </location>
</feature>
<evidence type="ECO:0000256" key="5">
    <source>
        <dbReference type="ARBA" id="ARBA00023242"/>
    </source>
</evidence>